<dbReference type="GO" id="GO:0006310">
    <property type="term" value="P:DNA recombination"/>
    <property type="evidence" value="ECO:0007669"/>
    <property type="project" value="InterPro"/>
</dbReference>
<organism evidence="8 9">
    <name type="scientific">Candidatus Viridilinea halotolerans</name>
    <dbReference type="NCBI Taxonomy" id="2491704"/>
    <lineage>
        <taxon>Bacteria</taxon>
        <taxon>Bacillati</taxon>
        <taxon>Chloroflexota</taxon>
        <taxon>Chloroflexia</taxon>
        <taxon>Chloroflexales</taxon>
        <taxon>Chloroflexineae</taxon>
        <taxon>Oscillochloridaceae</taxon>
        <taxon>Candidatus Viridilinea</taxon>
    </lineage>
</organism>
<dbReference type="GO" id="GO:0003910">
    <property type="term" value="F:DNA ligase (ATP) activity"/>
    <property type="evidence" value="ECO:0007669"/>
    <property type="project" value="UniProtKB-EC"/>
</dbReference>
<evidence type="ECO:0000313" key="8">
    <source>
        <dbReference type="EMBL" id="RRR76464.1"/>
    </source>
</evidence>
<dbReference type="Pfam" id="PF01068">
    <property type="entry name" value="DNA_ligase_A_M"/>
    <property type="match status" value="1"/>
</dbReference>
<dbReference type="AlphaFoldDB" id="A0A426U8G2"/>
<evidence type="ECO:0000256" key="1">
    <source>
        <dbReference type="ARBA" id="ARBA00001968"/>
    </source>
</evidence>
<dbReference type="InterPro" id="IPR012310">
    <property type="entry name" value="DNA_ligase_ATP-dep_cent"/>
</dbReference>
<dbReference type="PANTHER" id="PTHR47810:SF1">
    <property type="entry name" value="DNA LIGASE B"/>
    <property type="match status" value="1"/>
</dbReference>
<dbReference type="Gene3D" id="3.30.470.30">
    <property type="entry name" value="DNA ligase/mRNA capping enzyme"/>
    <property type="match status" value="1"/>
</dbReference>
<dbReference type="InterPro" id="IPR050326">
    <property type="entry name" value="NAD_dep_DNA_ligaseB"/>
</dbReference>
<evidence type="ECO:0000256" key="5">
    <source>
        <dbReference type="ARBA" id="ARBA00023204"/>
    </source>
</evidence>
<gene>
    <name evidence="8" type="ORF">EI684_02985</name>
</gene>
<dbReference type="Gene3D" id="2.40.50.140">
    <property type="entry name" value="Nucleic acid-binding proteins"/>
    <property type="match status" value="1"/>
</dbReference>
<keyword evidence="3" id="KW-0235">DNA replication</keyword>
<dbReference type="GO" id="GO:0006281">
    <property type="term" value="P:DNA repair"/>
    <property type="evidence" value="ECO:0007669"/>
    <property type="project" value="UniProtKB-KW"/>
</dbReference>
<keyword evidence="4" id="KW-0227">DNA damage</keyword>
<evidence type="ECO:0000256" key="2">
    <source>
        <dbReference type="ARBA" id="ARBA00022598"/>
    </source>
</evidence>
<accession>A0A426U8G2</accession>
<reference evidence="8 9" key="1">
    <citation type="submission" date="2018-12" db="EMBL/GenBank/DDBJ databases">
        <title>Genome Sequence of Candidatus Viridilinea halotolerans isolated from saline sulfide-rich spring.</title>
        <authorList>
            <person name="Grouzdev D.S."/>
            <person name="Burganskaya E.I."/>
            <person name="Krutkina M.S."/>
            <person name="Sukhacheva M.V."/>
            <person name="Gorlenko V.M."/>
        </authorList>
    </citation>
    <scope>NUCLEOTIDE SEQUENCE [LARGE SCALE GENOMIC DNA]</scope>
    <source>
        <strain evidence="8">Chok-6</strain>
    </source>
</reference>
<protein>
    <recommendedName>
        <fullName evidence="7">ATP-dependent DNA ligase family profile domain-containing protein</fullName>
    </recommendedName>
</protein>
<dbReference type="EMBL" id="RSAS01000119">
    <property type="protein sequence ID" value="RRR76464.1"/>
    <property type="molecule type" value="Genomic_DNA"/>
</dbReference>
<dbReference type="SUPFAM" id="SSF50249">
    <property type="entry name" value="Nucleic acid-binding proteins"/>
    <property type="match status" value="1"/>
</dbReference>
<keyword evidence="5" id="KW-0234">DNA repair</keyword>
<dbReference type="SUPFAM" id="SSF56091">
    <property type="entry name" value="DNA ligase/mRNA capping enzyme, catalytic domain"/>
    <property type="match status" value="1"/>
</dbReference>
<dbReference type="InterPro" id="IPR012340">
    <property type="entry name" value="NA-bd_OB-fold"/>
</dbReference>
<evidence type="ECO:0000256" key="6">
    <source>
        <dbReference type="ARBA" id="ARBA00034003"/>
    </source>
</evidence>
<name>A0A426U8G2_9CHLR</name>
<comment type="catalytic activity">
    <reaction evidence="6">
        <text>ATP + (deoxyribonucleotide)n-3'-hydroxyl + 5'-phospho-(deoxyribonucleotide)m = (deoxyribonucleotide)n+m + AMP + diphosphate.</text>
        <dbReference type="EC" id="6.5.1.1"/>
    </reaction>
</comment>
<feature type="domain" description="ATP-dependent DNA ligase family profile" evidence="7">
    <location>
        <begin position="175"/>
        <end position="359"/>
    </location>
</feature>
<dbReference type="Proteomes" id="UP000280307">
    <property type="component" value="Unassembled WGS sequence"/>
</dbReference>
<dbReference type="GO" id="GO:0006260">
    <property type="term" value="P:DNA replication"/>
    <property type="evidence" value="ECO:0007669"/>
    <property type="project" value="UniProtKB-KW"/>
</dbReference>
<proteinExistence type="predicted"/>
<evidence type="ECO:0000313" key="9">
    <source>
        <dbReference type="Proteomes" id="UP000280307"/>
    </source>
</evidence>
<comment type="caution">
    <text evidence="8">The sequence shown here is derived from an EMBL/GenBank/DDBJ whole genome shotgun (WGS) entry which is preliminary data.</text>
</comment>
<evidence type="ECO:0000256" key="3">
    <source>
        <dbReference type="ARBA" id="ARBA00022705"/>
    </source>
</evidence>
<keyword evidence="2" id="KW-0436">Ligase</keyword>
<sequence length="480" mass="51520">MLPPFLTKLEGSQHPMEPHLYAFLGGVAASGARYQITVVTTATGFRAEAMSGASATAWSSPRTLAEGPDLAPVLARAISTFVTKTKAGRDRSYTRSLVDGQDAGPFPKGPHLAEHPLCWIVGRSLHLLPPALRAQAIGADNPPQTALPMPDTPAPVAILPAPVATLPPRVGHAVMLCETIPNAEALNALIASPAWGMTEKLEGDRAQVHRLMDGSVCMTSRSGEYVNCPLHIAQAMQELLPGISLDGELLTVDAHGQAQLYVGAQATVQLFVAFDLLAHPSLPNTTEYPQWYRLATLADGLPPFQPPFDEHSPPIQGVAMAVQPEAKQQLLAEIRQRQGEGVVMRLLDAPYEGRRSPNWRRFCDRERHLDGVVLGYKAGIGTIAGMVGGIEVGLYDEAGRLRSIGWVGSGWTHAQRAELQARWDAGATGYVVTVKSYGLTFADQVIRPSGVCIRATTDKQPHECTFLSEVGRPPRTSNAA</sequence>
<evidence type="ECO:0000259" key="7">
    <source>
        <dbReference type="Pfam" id="PF01068"/>
    </source>
</evidence>
<evidence type="ECO:0000256" key="4">
    <source>
        <dbReference type="ARBA" id="ARBA00022763"/>
    </source>
</evidence>
<dbReference type="GO" id="GO:0005524">
    <property type="term" value="F:ATP binding"/>
    <property type="evidence" value="ECO:0007669"/>
    <property type="project" value="InterPro"/>
</dbReference>
<comment type="cofactor">
    <cofactor evidence="1">
        <name>a divalent metal cation</name>
        <dbReference type="ChEBI" id="CHEBI:60240"/>
    </cofactor>
</comment>
<dbReference type="PANTHER" id="PTHR47810">
    <property type="entry name" value="DNA LIGASE"/>
    <property type="match status" value="1"/>
</dbReference>